<dbReference type="Pfam" id="PF14223">
    <property type="entry name" value="Retrotran_gag_2"/>
    <property type="match status" value="1"/>
</dbReference>
<gene>
    <name evidence="2" type="ORF">KK1_020650</name>
</gene>
<dbReference type="Proteomes" id="UP000075243">
    <property type="component" value="Chromosome 1"/>
</dbReference>
<dbReference type="AlphaFoldDB" id="A0A151UAY7"/>
<dbReference type="Gramene" id="C.cajan_20054.t">
    <property type="protein sequence ID" value="C.cajan_20054.t.cds1"/>
    <property type="gene ID" value="C.cajan_20054"/>
</dbReference>
<accession>A0A151UAY7</accession>
<evidence type="ECO:0008006" key="4">
    <source>
        <dbReference type="Google" id="ProtNLM"/>
    </source>
</evidence>
<keyword evidence="3" id="KW-1185">Reference proteome</keyword>
<reference evidence="2 3" key="1">
    <citation type="journal article" date="2012" name="Nat. Biotechnol.">
        <title>Draft genome sequence of pigeonpea (Cajanus cajan), an orphan legume crop of resource-poor farmers.</title>
        <authorList>
            <person name="Varshney R.K."/>
            <person name="Chen W."/>
            <person name="Li Y."/>
            <person name="Bharti A.K."/>
            <person name="Saxena R.K."/>
            <person name="Schlueter J.A."/>
            <person name="Donoghue M.T."/>
            <person name="Azam S."/>
            <person name="Fan G."/>
            <person name="Whaley A.M."/>
            <person name="Farmer A.D."/>
            <person name="Sheridan J."/>
            <person name="Iwata A."/>
            <person name="Tuteja R."/>
            <person name="Penmetsa R.V."/>
            <person name="Wu W."/>
            <person name="Upadhyaya H.D."/>
            <person name="Yang S.P."/>
            <person name="Shah T."/>
            <person name="Saxena K.B."/>
            <person name="Michael T."/>
            <person name="McCombie W.R."/>
            <person name="Yang B."/>
            <person name="Zhang G."/>
            <person name="Yang H."/>
            <person name="Wang J."/>
            <person name="Spillane C."/>
            <person name="Cook D.R."/>
            <person name="May G.D."/>
            <person name="Xu X."/>
            <person name="Jackson S.A."/>
        </authorList>
    </citation>
    <scope>NUCLEOTIDE SEQUENCE [LARGE SCALE GENOMIC DNA]</scope>
    <source>
        <strain evidence="3">cv. Asha</strain>
    </source>
</reference>
<feature type="region of interest" description="Disordered" evidence="1">
    <location>
        <begin position="194"/>
        <end position="213"/>
    </location>
</feature>
<protein>
    <recommendedName>
        <fullName evidence="4">Retrotransposon gag domain-containing protein</fullName>
    </recommendedName>
</protein>
<name>A0A151UAY7_CAJCA</name>
<evidence type="ECO:0000256" key="1">
    <source>
        <dbReference type="SAM" id="MobiDB-lite"/>
    </source>
</evidence>
<dbReference type="PANTHER" id="PTHR34222">
    <property type="entry name" value="GAG_PRE-INTEGRS DOMAIN-CONTAINING PROTEIN"/>
    <property type="match status" value="1"/>
</dbReference>
<evidence type="ECO:0000313" key="2">
    <source>
        <dbReference type="EMBL" id="KYP76408.1"/>
    </source>
</evidence>
<organism evidence="2 3">
    <name type="scientific">Cajanus cajan</name>
    <name type="common">Pigeon pea</name>
    <name type="synonym">Cajanus indicus</name>
    <dbReference type="NCBI Taxonomy" id="3821"/>
    <lineage>
        <taxon>Eukaryota</taxon>
        <taxon>Viridiplantae</taxon>
        <taxon>Streptophyta</taxon>
        <taxon>Embryophyta</taxon>
        <taxon>Tracheophyta</taxon>
        <taxon>Spermatophyta</taxon>
        <taxon>Magnoliopsida</taxon>
        <taxon>eudicotyledons</taxon>
        <taxon>Gunneridae</taxon>
        <taxon>Pentapetalae</taxon>
        <taxon>rosids</taxon>
        <taxon>fabids</taxon>
        <taxon>Fabales</taxon>
        <taxon>Fabaceae</taxon>
        <taxon>Papilionoideae</taxon>
        <taxon>50 kb inversion clade</taxon>
        <taxon>NPAAA clade</taxon>
        <taxon>indigoferoid/millettioid clade</taxon>
        <taxon>Phaseoleae</taxon>
        <taxon>Cajanus</taxon>
    </lineage>
</organism>
<dbReference type="EMBL" id="CM003603">
    <property type="protein sequence ID" value="KYP76408.1"/>
    <property type="molecule type" value="Genomic_DNA"/>
</dbReference>
<sequence length="213" mass="24675">MVTAWIINSIDPSLHGSISHATTTRDVWVDLEERFAQTNAPCFHQIWRNLCLIQQKSNMTVKDVYRKFKSLLDELVELQPLPECTCKSSKELAQRDEEQRVHLFLGGTDNNRYHHVKGILLSVDPLPPLWRAFNHILREESRALAKKDKDSKPKTATTLHVVNFNKHKGRDGPRPKCDHYGKIRHEKAKCFEPIDYPPNWESRKPKGKYSKGA</sequence>
<proteinExistence type="predicted"/>
<evidence type="ECO:0000313" key="3">
    <source>
        <dbReference type="Proteomes" id="UP000075243"/>
    </source>
</evidence>
<dbReference type="PANTHER" id="PTHR34222:SF33">
    <property type="entry name" value="RETROTRANSPOSON GAG DOMAIN-CONTAINING PROTEIN"/>
    <property type="match status" value="1"/>
</dbReference>